<keyword evidence="5 11" id="KW-0812">Transmembrane</keyword>
<dbReference type="InterPro" id="IPR039426">
    <property type="entry name" value="TonB-dep_rcpt-like"/>
</dbReference>
<evidence type="ECO:0000256" key="4">
    <source>
        <dbReference type="ARBA" id="ARBA00022496"/>
    </source>
</evidence>
<evidence type="ECO:0000256" key="5">
    <source>
        <dbReference type="ARBA" id="ARBA00022692"/>
    </source>
</evidence>
<evidence type="ECO:0000256" key="9">
    <source>
        <dbReference type="ARBA" id="ARBA00023136"/>
    </source>
</evidence>
<dbReference type="InterPro" id="IPR012910">
    <property type="entry name" value="Plug_dom"/>
</dbReference>
<dbReference type="Gene3D" id="2.40.170.20">
    <property type="entry name" value="TonB-dependent receptor, beta-barrel domain"/>
    <property type="match status" value="1"/>
</dbReference>
<keyword evidence="17" id="KW-1185">Reference proteome</keyword>
<keyword evidence="3 11" id="KW-1134">Transmembrane beta strand</keyword>
<feature type="domain" description="TonB-dependent receptor-like beta-barrel" evidence="14">
    <location>
        <begin position="303"/>
        <end position="772"/>
    </location>
</feature>
<evidence type="ECO:0000259" key="15">
    <source>
        <dbReference type="Pfam" id="PF07715"/>
    </source>
</evidence>
<keyword evidence="9 11" id="KW-0472">Membrane</keyword>
<dbReference type="PANTHER" id="PTHR32552:SF81">
    <property type="entry name" value="TONB-DEPENDENT OUTER MEMBRANE RECEPTOR"/>
    <property type="match status" value="1"/>
</dbReference>
<evidence type="ECO:0000259" key="14">
    <source>
        <dbReference type="Pfam" id="PF00593"/>
    </source>
</evidence>
<evidence type="ECO:0000256" key="6">
    <source>
        <dbReference type="ARBA" id="ARBA00023004"/>
    </source>
</evidence>
<protein>
    <submittedName>
        <fullName evidence="16">TonB-dependent receptor</fullName>
    </submittedName>
</protein>
<feature type="signal peptide" evidence="13">
    <location>
        <begin position="1"/>
        <end position="30"/>
    </location>
</feature>
<dbReference type="GO" id="GO:0006826">
    <property type="term" value="P:iron ion transport"/>
    <property type="evidence" value="ECO:0007669"/>
    <property type="project" value="UniProtKB-KW"/>
</dbReference>
<dbReference type="InterPro" id="IPR036942">
    <property type="entry name" value="Beta-barrel_TonB_sf"/>
</dbReference>
<dbReference type="Pfam" id="PF00593">
    <property type="entry name" value="TonB_dep_Rec_b-barrel"/>
    <property type="match status" value="1"/>
</dbReference>
<evidence type="ECO:0000256" key="3">
    <source>
        <dbReference type="ARBA" id="ARBA00022452"/>
    </source>
</evidence>
<keyword evidence="10 11" id="KW-0998">Cell outer membrane</keyword>
<dbReference type="Proteomes" id="UP000294829">
    <property type="component" value="Unassembled WGS sequence"/>
</dbReference>
<keyword evidence="7" id="KW-0406">Ion transport</keyword>
<keyword evidence="4" id="KW-0410">Iron transport</keyword>
<gene>
    <name evidence="16" type="ORF">E2I14_01850</name>
</gene>
<keyword evidence="6" id="KW-0408">Iron</keyword>
<keyword evidence="2 11" id="KW-0813">Transport</keyword>
<evidence type="ECO:0000256" key="2">
    <source>
        <dbReference type="ARBA" id="ARBA00022448"/>
    </source>
</evidence>
<dbReference type="OrthoDB" id="8538693at2"/>
<dbReference type="PANTHER" id="PTHR32552">
    <property type="entry name" value="FERRICHROME IRON RECEPTOR-RELATED"/>
    <property type="match status" value="1"/>
</dbReference>
<comment type="caution">
    <text evidence="16">The sequence shown here is derived from an EMBL/GenBank/DDBJ whole genome shotgun (WGS) entry which is preliminary data.</text>
</comment>
<comment type="similarity">
    <text evidence="11 12">Belongs to the TonB-dependent receptor family.</text>
</comment>
<name>A0A4R5W5I9_9BURK</name>
<evidence type="ECO:0000256" key="10">
    <source>
        <dbReference type="ARBA" id="ARBA00023237"/>
    </source>
</evidence>
<dbReference type="Pfam" id="PF07715">
    <property type="entry name" value="Plug"/>
    <property type="match status" value="1"/>
</dbReference>
<dbReference type="SUPFAM" id="SSF56935">
    <property type="entry name" value="Porins"/>
    <property type="match status" value="1"/>
</dbReference>
<dbReference type="InterPro" id="IPR000531">
    <property type="entry name" value="Beta-barrel_TonB"/>
</dbReference>
<dbReference type="RefSeq" id="WP_133324851.1">
    <property type="nucleotide sequence ID" value="NZ_SMYL01000001.1"/>
</dbReference>
<organism evidence="16 17">
    <name type="scientific">Sapientia aquatica</name>
    <dbReference type="NCBI Taxonomy" id="1549640"/>
    <lineage>
        <taxon>Bacteria</taxon>
        <taxon>Pseudomonadati</taxon>
        <taxon>Pseudomonadota</taxon>
        <taxon>Betaproteobacteria</taxon>
        <taxon>Burkholderiales</taxon>
        <taxon>Oxalobacteraceae</taxon>
        <taxon>Sapientia</taxon>
    </lineage>
</organism>
<keyword evidence="8 12" id="KW-0798">TonB box</keyword>
<keyword evidence="13" id="KW-0732">Signal</keyword>
<comment type="subcellular location">
    <subcellularLocation>
        <location evidence="1 11">Cell outer membrane</location>
        <topology evidence="1 11">Multi-pass membrane protein</topology>
    </subcellularLocation>
</comment>
<evidence type="ECO:0000256" key="13">
    <source>
        <dbReference type="SAM" id="SignalP"/>
    </source>
</evidence>
<proteinExistence type="inferred from homology"/>
<evidence type="ECO:0000256" key="12">
    <source>
        <dbReference type="RuleBase" id="RU003357"/>
    </source>
</evidence>
<evidence type="ECO:0000256" key="1">
    <source>
        <dbReference type="ARBA" id="ARBA00004571"/>
    </source>
</evidence>
<keyword evidence="16" id="KW-0675">Receptor</keyword>
<evidence type="ECO:0000256" key="7">
    <source>
        <dbReference type="ARBA" id="ARBA00023065"/>
    </source>
</evidence>
<reference evidence="16 17" key="1">
    <citation type="submission" date="2019-03" db="EMBL/GenBank/DDBJ databases">
        <title>Sapientia aquatica gen. nov., sp. nov., isolated from a crater lake.</title>
        <authorList>
            <person name="Felfoldi T."/>
            <person name="Szabo A."/>
            <person name="Toth E."/>
            <person name="Schumann P."/>
            <person name="Keki Z."/>
            <person name="Marialigeti K."/>
            <person name="Mathe I."/>
        </authorList>
    </citation>
    <scope>NUCLEOTIDE SEQUENCE [LARGE SCALE GENOMIC DNA]</scope>
    <source>
        <strain evidence="16 17">SA-152</strain>
    </source>
</reference>
<evidence type="ECO:0000313" key="16">
    <source>
        <dbReference type="EMBL" id="TDK68309.1"/>
    </source>
</evidence>
<dbReference type="GO" id="GO:0009279">
    <property type="term" value="C:cell outer membrane"/>
    <property type="evidence" value="ECO:0007669"/>
    <property type="project" value="UniProtKB-SubCell"/>
</dbReference>
<feature type="chain" id="PRO_5020606531" evidence="13">
    <location>
        <begin position="31"/>
        <end position="810"/>
    </location>
</feature>
<dbReference type="AlphaFoldDB" id="A0A4R5W5I9"/>
<sequence length="810" mass="87421">MKQHRQTIIASSLAFAFAGSAAFYSMPVRAQDGIPVVEVTAQSRNQLINDVPISLQVVTSKDIQTLGAKDLAELNGYIPGFTADNSEPTQPGFTIRGVQGGGDFGIGTDSPVGIYEDGVYTGKTGGALMNFIDTQRVEVIKGPQGTLFGRNSAAGAISIVTNEPTQDMDALAHYTIGNFGTYKGDVMLNAALSDSTAVRFVYARVGSKGWVTDETVNQITGGTDDWATRLSLKQKFGRAKLVFSWEHEELGQNGRPAFGVIQDPTLPLSGFQGKYDAAYVAHFSNPLSSPLISSNLGSESRKFDGLTMRFEAPVGDMTFNSTTGYRIFNTYNLTDNSGTNNATTAVSTLDSKRAHSIQQEFKLSGKNDSMDWISGVSFYNNNESQKSGVYTNTATIDTLNLMGGGSPANTFGALFGALAAGGVPGITATTAFPWSEFEHNTAQSRSWSVYGDTIWHLDPKSNLTFGLRFTEDRKTMSWLTPPRDSLALDQFLNSWGYAAGGLTPASFPSNIAFATSAQLSATQVERTKSWTNFSPRLVLDHKYDTNTMVFASLSQGYQAGGFNDFTPPNPTSTVASQRDPSYSPEKMTNLEIGLKETFPELKATLNTSLFAYRFNNLQNITLTGSGQPGSVPTYNVTTSDQKAFGLDLDARYKPVNNVTLFGGFEYIDTTFTKYDEVGATGGSTNLAGQPVGTPYFTGMGGTNMSWAALNGHIDWTFQGTYTSAQRRCSDAPGLPCLNYPNIQTGIATTKFDTNLGWQNASRQFGVAVIINNVFDKRYVTSLGGQLSSIGVPYATINQPRYVGFQFNASL</sequence>
<dbReference type="PROSITE" id="PS52016">
    <property type="entry name" value="TONB_DEPENDENT_REC_3"/>
    <property type="match status" value="1"/>
</dbReference>
<accession>A0A4R5W5I9</accession>
<evidence type="ECO:0000256" key="11">
    <source>
        <dbReference type="PROSITE-ProRule" id="PRU01360"/>
    </source>
</evidence>
<evidence type="ECO:0000256" key="8">
    <source>
        <dbReference type="ARBA" id="ARBA00023077"/>
    </source>
</evidence>
<evidence type="ECO:0000313" key="17">
    <source>
        <dbReference type="Proteomes" id="UP000294829"/>
    </source>
</evidence>
<feature type="domain" description="TonB-dependent receptor plug" evidence="15">
    <location>
        <begin position="49"/>
        <end position="156"/>
    </location>
</feature>
<dbReference type="EMBL" id="SMYL01000001">
    <property type="protein sequence ID" value="TDK68309.1"/>
    <property type="molecule type" value="Genomic_DNA"/>
</dbReference>